<protein>
    <submittedName>
        <fullName evidence="2">Uncharacterized protein</fullName>
    </submittedName>
</protein>
<reference evidence="2 3" key="1">
    <citation type="submission" date="2019-10" db="EMBL/GenBank/DDBJ databases">
        <title>Rubrobacter sp nov SCSIO 52090 isolated from a deep-sea sediment in the South China Sea.</title>
        <authorList>
            <person name="Chen R.W."/>
        </authorList>
    </citation>
    <scope>NUCLEOTIDE SEQUENCE [LARGE SCALE GENOMIC DNA]</scope>
    <source>
        <strain evidence="2 3">SCSIO 52909</strain>
    </source>
</reference>
<keyword evidence="1" id="KW-1133">Transmembrane helix</keyword>
<gene>
    <name evidence="2" type="ORF">GBA63_03775</name>
</gene>
<dbReference type="KEGG" id="rub:GBA63_03775"/>
<organism evidence="2 3">
    <name type="scientific">Rubrobacter tropicus</name>
    <dbReference type="NCBI Taxonomy" id="2653851"/>
    <lineage>
        <taxon>Bacteria</taxon>
        <taxon>Bacillati</taxon>
        <taxon>Actinomycetota</taxon>
        <taxon>Rubrobacteria</taxon>
        <taxon>Rubrobacterales</taxon>
        <taxon>Rubrobacteraceae</taxon>
        <taxon>Rubrobacter</taxon>
    </lineage>
</organism>
<evidence type="ECO:0000313" key="2">
    <source>
        <dbReference type="EMBL" id="QIN81856.1"/>
    </source>
</evidence>
<proteinExistence type="predicted"/>
<dbReference type="Proteomes" id="UP000501452">
    <property type="component" value="Chromosome"/>
</dbReference>
<dbReference type="InterPro" id="IPR043713">
    <property type="entry name" value="DUF5654"/>
</dbReference>
<keyword evidence="1" id="KW-0812">Transmembrane</keyword>
<evidence type="ECO:0000256" key="1">
    <source>
        <dbReference type="SAM" id="Phobius"/>
    </source>
</evidence>
<accession>A0A6G8Q5X1</accession>
<evidence type="ECO:0000313" key="3">
    <source>
        <dbReference type="Proteomes" id="UP000501452"/>
    </source>
</evidence>
<dbReference type="AlphaFoldDB" id="A0A6G8Q5X1"/>
<keyword evidence="3" id="KW-1185">Reference proteome</keyword>
<keyword evidence="1" id="KW-0472">Membrane</keyword>
<sequence>MADPNPKERLLTAEVLDKFSTLITTALGLVAALAWNTAIQTLFTEIFGEAGSKLAGQFFYAILVTLVVIFATIYVGRAAERAKKAEEEKGGLFSRSKE</sequence>
<feature type="transmembrane region" description="Helical" evidence="1">
    <location>
        <begin position="58"/>
        <end position="76"/>
    </location>
</feature>
<dbReference type="Pfam" id="PF18898">
    <property type="entry name" value="DUF5654"/>
    <property type="match status" value="1"/>
</dbReference>
<dbReference type="EMBL" id="CP045119">
    <property type="protein sequence ID" value="QIN81856.1"/>
    <property type="molecule type" value="Genomic_DNA"/>
</dbReference>
<feature type="transmembrane region" description="Helical" evidence="1">
    <location>
        <begin position="21"/>
        <end position="38"/>
    </location>
</feature>
<name>A0A6G8Q5X1_9ACTN</name>